<proteinExistence type="predicted"/>
<dbReference type="GO" id="GO:0005576">
    <property type="term" value="C:extracellular region"/>
    <property type="evidence" value="ECO:0007669"/>
    <property type="project" value="UniProtKB-SubCell"/>
</dbReference>
<sequence>FLHLLSVTATQTVSLHCFGDPATVGAETRRALRFRGWTGQVFEENSPLSPHVLLDDCE</sequence>
<feature type="non-terminal residue" evidence="5">
    <location>
        <position position="1"/>
    </location>
</feature>
<dbReference type="Proteomes" id="UP001529510">
    <property type="component" value="Unassembled WGS sequence"/>
</dbReference>
<dbReference type="AlphaFoldDB" id="A0ABD0N5V7"/>
<protein>
    <recommendedName>
        <fullName evidence="4">Fibrillar collagen NC1 domain-containing protein</fullName>
    </recommendedName>
</protein>
<dbReference type="Gene3D" id="2.60.120.1000">
    <property type="match status" value="1"/>
</dbReference>
<gene>
    <name evidence="5" type="ORF">M9458_045584</name>
</gene>
<evidence type="ECO:0000259" key="4">
    <source>
        <dbReference type="PROSITE" id="PS51461"/>
    </source>
</evidence>
<dbReference type="GO" id="GO:0005581">
    <property type="term" value="C:collagen trimer"/>
    <property type="evidence" value="ECO:0007669"/>
    <property type="project" value="UniProtKB-KW"/>
</dbReference>
<evidence type="ECO:0000313" key="5">
    <source>
        <dbReference type="EMBL" id="KAL0157508.1"/>
    </source>
</evidence>
<keyword evidence="2" id="KW-0964">Secreted</keyword>
<evidence type="ECO:0000256" key="2">
    <source>
        <dbReference type="ARBA" id="ARBA00022525"/>
    </source>
</evidence>
<reference evidence="5 6" key="1">
    <citation type="submission" date="2024-05" db="EMBL/GenBank/DDBJ databases">
        <title>Genome sequencing and assembly of Indian major carp, Cirrhinus mrigala (Hamilton, 1822).</title>
        <authorList>
            <person name="Mohindra V."/>
            <person name="Chowdhury L.M."/>
            <person name="Lal K."/>
            <person name="Jena J.K."/>
        </authorList>
    </citation>
    <scope>NUCLEOTIDE SEQUENCE [LARGE SCALE GENOMIC DNA]</scope>
    <source>
        <strain evidence="5">CM1030</strain>
        <tissue evidence="5">Blood</tissue>
    </source>
</reference>
<name>A0ABD0N5V7_CIRMR</name>
<evidence type="ECO:0000256" key="3">
    <source>
        <dbReference type="ARBA" id="ARBA00023119"/>
    </source>
</evidence>
<evidence type="ECO:0000313" key="6">
    <source>
        <dbReference type="Proteomes" id="UP001529510"/>
    </source>
</evidence>
<dbReference type="InterPro" id="IPR000885">
    <property type="entry name" value="Fib_collagen_C"/>
</dbReference>
<keyword evidence="6" id="KW-1185">Reference proteome</keyword>
<dbReference type="EMBL" id="JAMKFB020000023">
    <property type="protein sequence ID" value="KAL0157508.1"/>
    <property type="molecule type" value="Genomic_DNA"/>
</dbReference>
<feature type="domain" description="Fibrillar collagen NC1" evidence="4">
    <location>
        <begin position="1"/>
        <end position="58"/>
    </location>
</feature>
<organism evidence="5 6">
    <name type="scientific">Cirrhinus mrigala</name>
    <name type="common">Mrigala</name>
    <dbReference type="NCBI Taxonomy" id="683832"/>
    <lineage>
        <taxon>Eukaryota</taxon>
        <taxon>Metazoa</taxon>
        <taxon>Chordata</taxon>
        <taxon>Craniata</taxon>
        <taxon>Vertebrata</taxon>
        <taxon>Euteleostomi</taxon>
        <taxon>Actinopterygii</taxon>
        <taxon>Neopterygii</taxon>
        <taxon>Teleostei</taxon>
        <taxon>Ostariophysi</taxon>
        <taxon>Cypriniformes</taxon>
        <taxon>Cyprinidae</taxon>
        <taxon>Labeoninae</taxon>
        <taxon>Labeonini</taxon>
        <taxon>Cirrhinus</taxon>
    </lineage>
</organism>
<keyword evidence="3" id="KW-0176">Collagen</keyword>
<dbReference type="PROSITE" id="PS51461">
    <property type="entry name" value="NC1_FIB"/>
    <property type="match status" value="1"/>
</dbReference>
<feature type="non-terminal residue" evidence="5">
    <location>
        <position position="58"/>
    </location>
</feature>
<comment type="subcellular location">
    <subcellularLocation>
        <location evidence="1">Secreted</location>
    </subcellularLocation>
</comment>
<accession>A0ABD0N5V7</accession>
<comment type="caution">
    <text evidence="5">The sequence shown here is derived from an EMBL/GenBank/DDBJ whole genome shotgun (WGS) entry which is preliminary data.</text>
</comment>
<evidence type="ECO:0000256" key="1">
    <source>
        <dbReference type="ARBA" id="ARBA00004613"/>
    </source>
</evidence>